<dbReference type="GO" id="GO:0003887">
    <property type="term" value="F:DNA-directed DNA polymerase activity"/>
    <property type="evidence" value="ECO:0007669"/>
    <property type="project" value="UniProtKB-KW"/>
</dbReference>
<organism evidence="12 13">
    <name type="scientific">Gossypium australe</name>
    <dbReference type="NCBI Taxonomy" id="47621"/>
    <lineage>
        <taxon>Eukaryota</taxon>
        <taxon>Viridiplantae</taxon>
        <taxon>Streptophyta</taxon>
        <taxon>Embryophyta</taxon>
        <taxon>Tracheophyta</taxon>
        <taxon>Spermatophyta</taxon>
        <taxon>Magnoliopsida</taxon>
        <taxon>eudicotyledons</taxon>
        <taxon>Gunneridae</taxon>
        <taxon>Pentapetalae</taxon>
        <taxon>rosids</taxon>
        <taxon>malvids</taxon>
        <taxon>Malvales</taxon>
        <taxon>Malvaceae</taxon>
        <taxon>Malvoideae</taxon>
        <taxon>Gossypium</taxon>
    </lineage>
</organism>
<keyword evidence="2" id="KW-0479">Metal-binding</keyword>
<dbReference type="OrthoDB" id="1000085at2759"/>
<evidence type="ECO:0000256" key="10">
    <source>
        <dbReference type="SAM" id="MobiDB-lite"/>
    </source>
</evidence>
<name>A0A5B6WIX3_9ROSI</name>
<dbReference type="GO" id="GO:0006310">
    <property type="term" value="P:DNA recombination"/>
    <property type="evidence" value="ECO:0007669"/>
    <property type="project" value="UniProtKB-KW"/>
</dbReference>
<keyword evidence="4" id="KW-0378">Hydrolase</keyword>
<comment type="caution">
    <text evidence="12">The sequence shown here is derived from an EMBL/GenBank/DDBJ whole genome shotgun (WGS) entry which is preliminary data.</text>
</comment>
<dbReference type="PANTHER" id="PTHR42648:SF11">
    <property type="entry name" value="TRANSPOSON TY4-P GAG-POL POLYPROTEIN"/>
    <property type="match status" value="1"/>
</dbReference>
<keyword evidence="5" id="KW-0460">Magnesium</keyword>
<dbReference type="GO" id="GO:0016787">
    <property type="term" value="F:hydrolase activity"/>
    <property type="evidence" value="ECO:0007669"/>
    <property type="project" value="UniProtKB-KW"/>
</dbReference>
<feature type="domain" description="GAG-pre-integrase" evidence="11">
    <location>
        <begin position="212"/>
        <end position="269"/>
    </location>
</feature>
<evidence type="ECO:0000256" key="5">
    <source>
        <dbReference type="ARBA" id="ARBA00022842"/>
    </source>
</evidence>
<keyword evidence="3" id="KW-0255">Endonuclease</keyword>
<dbReference type="GO" id="GO:0004519">
    <property type="term" value="F:endonuclease activity"/>
    <property type="evidence" value="ECO:0007669"/>
    <property type="project" value="UniProtKB-KW"/>
</dbReference>
<dbReference type="Proteomes" id="UP000325315">
    <property type="component" value="Unassembled WGS sequence"/>
</dbReference>
<evidence type="ECO:0000256" key="7">
    <source>
        <dbReference type="ARBA" id="ARBA00022918"/>
    </source>
</evidence>
<dbReference type="InterPro" id="IPR025724">
    <property type="entry name" value="GAG-pre-integrase_dom"/>
</dbReference>
<feature type="region of interest" description="Disordered" evidence="10">
    <location>
        <begin position="14"/>
        <end position="47"/>
    </location>
</feature>
<keyword evidence="9" id="KW-0233">DNA recombination</keyword>
<evidence type="ECO:0000256" key="1">
    <source>
        <dbReference type="ARBA" id="ARBA00022722"/>
    </source>
</evidence>
<sequence length="342" mass="38798">MLFTLKSKEELVNKKSIKKVPSKPKANLPRTPLATKGRRPNGARKIYPPRSHYRRLSYLGENCWFRPNLQRKVCKKMGHVDKVCRNKGKLNQNQLQQPRVEAQVAKEGCEQEISCSAAKRKATKGWLIGSGCTNCMTPNAAIFKNIDRSFKTMGESIKLVSNVLFVPKIDRNLLSIAQLLEKGYSVVFKGKECLISDPSGSKLMLVVDWNKSSDKSYTTILDESKLWHKRLGHVNYKSLTQLTKEDMVENFTNSVEKEDVCEVCHLGKQARLPFPSNKAWRASERLQLVHADVCGPMKTLSLNGSKYFILFIDDYSRSGLSILEVQGCSRNRNMLQAEDIEV</sequence>
<keyword evidence="7" id="KW-0695">RNA-directed DNA polymerase</keyword>
<dbReference type="GO" id="GO:0046872">
    <property type="term" value="F:metal ion binding"/>
    <property type="evidence" value="ECO:0007669"/>
    <property type="project" value="UniProtKB-KW"/>
</dbReference>
<evidence type="ECO:0000256" key="3">
    <source>
        <dbReference type="ARBA" id="ARBA00022759"/>
    </source>
</evidence>
<evidence type="ECO:0000313" key="13">
    <source>
        <dbReference type="Proteomes" id="UP000325315"/>
    </source>
</evidence>
<evidence type="ECO:0000259" key="11">
    <source>
        <dbReference type="Pfam" id="PF13976"/>
    </source>
</evidence>
<dbReference type="Pfam" id="PF13976">
    <property type="entry name" value="gag_pre-integrs"/>
    <property type="match status" value="1"/>
</dbReference>
<dbReference type="GO" id="GO:0015074">
    <property type="term" value="P:DNA integration"/>
    <property type="evidence" value="ECO:0007669"/>
    <property type="project" value="UniProtKB-KW"/>
</dbReference>
<evidence type="ECO:0000256" key="9">
    <source>
        <dbReference type="ARBA" id="ARBA00023172"/>
    </source>
</evidence>
<gene>
    <name evidence="12" type="ORF">EPI10_022090</name>
</gene>
<keyword evidence="8" id="KW-0239">DNA-directed DNA polymerase</keyword>
<dbReference type="EMBL" id="SMMG02000003">
    <property type="protein sequence ID" value="KAA3481749.1"/>
    <property type="molecule type" value="Genomic_DNA"/>
</dbReference>
<proteinExistence type="predicted"/>
<dbReference type="PANTHER" id="PTHR42648">
    <property type="entry name" value="TRANSPOSASE, PUTATIVE-RELATED"/>
    <property type="match status" value="1"/>
</dbReference>
<dbReference type="AlphaFoldDB" id="A0A5B6WIX3"/>
<protein>
    <submittedName>
        <fullName evidence="12">Pleiotropic drug resistance protein 3-like</fullName>
    </submittedName>
</protein>
<evidence type="ECO:0000256" key="2">
    <source>
        <dbReference type="ARBA" id="ARBA00022723"/>
    </source>
</evidence>
<evidence type="ECO:0000256" key="6">
    <source>
        <dbReference type="ARBA" id="ARBA00022908"/>
    </source>
</evidence>
<keyword evidence="8" id="KW-0548">Nucleotidyltransferase</keyword>
<keyword evidence="8" id="KW-0808">Transferase</keyword>
<keyword evidence="6" id="KW-0229">DNA integration</keyword>
<reference evidence="13" key="1">
    <citation type="journal article" date="2019" name="Plant Biotechnol. J.">
        <title>Genome sequencing of the Australian wild diploid species Gossypium australe highlights disease resistance and delayed gland morphogenesis.</title>
        <authorList>
            <person name="Cai Y."/>
            <person name="Cai X."/>
            <person name="Wang Q."/>
            <person name="Wang P."/>
            <person name="Zhang Y."/>
            <person name="Cai C."/>
            <person name="Xu Y."/>
            <person name="Wang K."/>
            <person name="Zhou Z."/>
            <person name="Wang C."/>
            <person name="Geng S."/>
            <person name="Li B."/>
            <person name="Dong Q."/>
            <person name="Hou Y."/>
            <person name="Wang H."/>
            <person name="Ai P."/>
            <person name="Liu Z."/>
            <person name="Yi F."/>
            <person name="Sun M."/>
            <person name="An G."/>
            <person name="Cheng J."/>
            <person name="Zhang Y."/>
            <person name="Shi Q."/>
            <person name="Xie Y."/>
            <person name="Shi X."/>
            <person name="Chang Y."/>
            <person name="Huang F."/>
            <person name="Chen Y."/>
            <person name="Hong S."/>
            <person name="Mi L."/>
            <person name="Sun Q."/>
            <person name="Zhang L."/>
            <person name="Zhou B."/>
            <person name="Peng R."/>
            <person name="Zhang X."/>
            <person name="Liu F."/>
        </authorList>
    </citation>
    <scope>NUCLEOTIDE SEQUENCE [LARGE SCALE GENOMIC DNA]</scope>
    <source>
        <strain evidence="13">cv. PA1801</strain>
    </source>
</reference>
<evidence type="ECO:0000256" key="4">
    <source>
        <dbReference type="ARBA" id="ARBA00022801"/>
    </source>
</evidence>
<dbReference type="InterPro" id="IPR039537">
    <property type="entry name" value="Retrotran_Ty1/copia-like"/>
</dbReference>
<keyword evidence="1" id="KW-0540">Nuclease</keyword>
<accession>A0A5B6WIX3</accession>
<keyword evidence="13" id="KW-1185">Reference proteome</keyword>
<dbReference type="GO" id="GO:0003964">
    <property type="term" value="F:RNA-directed DNA polymerase activity"/>
    <property type="evidence" value="ECO:0007669"/>
    <property type="project" value="UniProtKB-KW"/>
</dbReference>
<evidence type="ECO:0000256" key="8">
    <source>
        <dbReference type="ARBA" id="ARBA00022932"/>
    </source>
</evidence>
<evidence type="ECO:0000313" key="12">
    <source>
        <dbReference type="EMBL" id="KAA3481749.1"/>
    </source>
</evidence>